<accession>A0A1A7NZ85</accession>
<protein>
    <submittedName>
        <fullName evidence="1">Uncharacterized protein</fullName>
    </submittedName>
</protein>
<dbReference type="Proteomes" id="UP000092649">
    <property type="component" value="Unassembled WGS sequence"/>
</dbReference>
<evidence type="ECO:0000313" key="2">
    <source>
        <dbReference type="Proteomes" id="UP000092649"/>
    </source>
</evidence>
<evidence type="ECO:0000313" key="1">
    <source>
        <dbReference type="EMBL" id="OBW94905.1"/>
    </source>
</evidence>
<comment type="caution">
    <text evidence="1">The sequence shown here is derived from an EMBL/GenBank/DDBJ whole genome shotgun (WGS) entry which is preliminary data.</text>
</comment>
<gene>
    <name evidence="1" type="ORF">QS62_05135</name>
</gene>
<dbReference type="RefSeq" id="WP_066106909.1">
    <property type="nucleotide sequence ID" value="NZ_JTJL01000017.1"/>
</dbReference>
<name>A0A1A7NZ85_9PAST</name>
<reference evidence="1 2" key="1">
    <citation type="submission" date="2014-11" db="EMBL/GenBank/DDBJ databases">
        <title>Pan-genome of Gallibacterium spp.</title>
        <authorList>
            <person name="Kudirkiene E."/>
            <person name="Bojesen A.M."/>
        </authorList>
    </citation>
    <scope>NUCLEOTIDE SEQUENCE [LARGE SCALE GENOMIC DNA]</scope>
    <source>
        <strain evidence="1 2">F150</strain>
    </source>
</reference>
<sequence>MMSIFYQFSMNEEWLNALMKFQGEEISVSFALDEDDDNESKPVEIEDFQEVIALGEEVMQQLNSQQYEKLKQIIAKEMIKTVYGYIDIKNVHKEEYDILMTNLRLHEVECFSDGAVMLILRSKELIPDMEVVCQVNRKLELEDCSFVDIEK</sequence>
<organism evidence="1 2">
    <name type="scientific">Gallibacterium salpingitidis</name>
    <dbReference type="NCBI Taxonomy" id="505341"/>
    <lineage>
        <taxon>Bacteria</taxon>
        <taxon>Pseudomonadati</taxon>
        <taxon>Pseudomonadota</taxon>
        <taxon>Gammaproteobacteria</taxon>
        <taxon>Pasteurellales</taxon>
        <taxon>Pasteurellaceae</taxon>
        <taxon>Gallibacterium</taxon>
    </lineage>
</organism>
<keyword evidence="2" id="KW-1185">Reference proteome</keyword>
<dbReference type="AlphaFoldDB" id="A0A1A7NZ85"/>
<dbReference type="EMBL" id="JTJL01000017">
    <property type="protein sequence ID" value="OBW94905.1"/>
    <property type="molecule type" value="Genomic_DNA"/>
</dbReference>
<proteinExistence type="predicted"/>